<evidence type="ECO:0000313" key="1">
    <source>
        <dbReference type="EMBL" id="GIY41790.1"/>
    </source>
</evidence>
<protein>
    <submittedName>
        <fullName evidence="1">Uncharacterized protein</fullName>
    </submittedName>
</protein>
<dbReference type="AlphaFoldDB" id="A0AAV4T665"/>
<organism evidence="1 2">
    <name type="scientific">Caerostris extrusa</name>
    <name type="common">Bark spider</name>
    <name type="synonym">Caerostris bankana</name>
    <dbReference type="NCBI Taxonomy" id="172846"/>
    <lineage>
        <taxon>Eukaryota</taxon>
        <taxon>Metazoa</taxon>
        <taxon>Ecdysozoa</taxon>
        <taxon>Arthropoda</taxon>
        <taxon>Chelicerata</taxon>
        <taxon>Arachnida</taxon>
        <taxon>Araneae</taxon>
        <taxon>Araneomorphae</taxon>
        <taxon>Entelegynae</taxon>
        <taxon>Araneoidea</taxon>
        <taxon>Araneidae</taxon>
        <taxon>Caerostris</taxon>
    </lineage>
</organism>
<reference evidence="1 2" key="1">
    <citation type="submission" date="2021-06" db="EMBL/GenBank/DDBJ databases">
        <title>Caerostris extrusa draft genome.</title>
        <authorList>
            <person name="Kono N."/>
            <person name="Arakawa K."/>
        </authorList>
    </citation>
    <scope>NUCLEOTIDE SEQUENCE [LARGE SCALE GENOMIC DNA]</scope>
</reference>
<keyword evidence="2" id="KW-1185">Reference proteome</keyword>
<name>A0AAV4T665_CAEEX</name>
<sequence length="119" mass="13650">MCLQAGGFDFPVDIAFLTGARLPRCLLGARLLVPISWRPRDYGSSCVASDVKMIFMRCPILLVRLSYRGDYFPHLVCLPRYDDASYSRKKSESSLGGRMHYPEKNHNYYLMGVSRNFVF</sequence>
<dbReference type="Proteomes" id="UP001054945">
    <property type="component" value="Unassembled WGS sequence"/>
</dbReference>
<accession>A0AAV4T665</accession>
<gene>
    <name evidence="1" type="ORF">CEXT_671581</name>
</gene>
<evidence type="ECO:0000313" key="2">
    <source>
        <dbReference type="Proteomes" id="UP001054945"/>
    </source>
</evidence>
<proteinExistence type="predicted"/>
<comment type="caution">
    <text evidence="1">The sequence shown here is derived from an EMBL/GenBank/DDBJ whole genome shotgun (WGS) entry which is preliminary data.</text>
</comment>
<dbReference type="EMBL" id="BPLR01010757">
    <property type="protein sequence ID" value="GIY41790.1"/>
    <property type="molecule type" value="Genomic_DNA"/>
</dbReference>